<gene>
    <name evidence="2" type="ORF">JQN06_12545</name>
</gene>
<keyword evidence="1" id="KW-0472">Membrane</keyword>
<evidence type="ECO:0000256" key="1">
    <source>
        <dbReference type="SAM" id="Phobius"/>
    </source>
</evidence>
<feature type="transmembrane region" description="Helical" evidence="1">
    <location>
        <begin position="331"/>
        <end position="349"/>
    </location>
</feature>
<accession>A0ABS5X4W7</accession>
<keyword evidence="3" id="KW-1185">Reference proteome</keyword>
<keyword evidence="1" id="KW-1133">Transmembrane helix</keyword>
<keyword evidence="1" id="KW-0812">Transmembrane</keyword>
<evidence type="ECO:0008006" key="4">
    <source>
        <dbReference type="Google" id="ProtNLM"/>
    </source>
</evidence>
<dbReference type="InterPro" id="IPR036890">
    <property type="entry name" value="HATPase_C_sf"/>
</dbReference>
<dbReference type="NCBIfam" id="NF047352">
    <property type="entry name" value="P_loop_sacsin"/>
    <property type="match status" value="1"/>
</dbReference>
<reference evidence="2 3" key="1">
    <citation type="submission" date="2020-12" db="EMBL/GenBank/DDBJ databases">
        <title>Microorganisms.</title>
        <authorList>
            <person name="Matos J."/>
            <person name="Faleiro L."/>
            <person name="Duarte I."/>
        </authorList>
    </citation>
    <scope>NUCLEOTIDE SEQUENCE [LARGE SCALE GENOMIC DNA]</scope>
    <source>
        <strain evidence="2 3">PtFD3Pch2</strain>
    </source>
</reference>
<evidence type="ECO:0000313" key="3">
    <source>
        <dbReference type="Proteomes" id="UP001196342"/>
    </source>
</evidence>
<dbReference type="SUPFAM" id="SSF55874">
    <property type="entry name" value="ATPase domain of HSP90 chaperone/DNA topoisomerase II/histidine kinase"/>
    <property type="match status" value="1"/>
</dbReference>
<name>A0ABS5X4W7_BACUN</name>
<protein>
    <recommendedName>
        <fullName evidence="4">ATP-binding protein</fullName>
    </recommendedName>
</protein>
<dbReference type="Proteomes" id="UP001196342">
    <property type="component" value="Unassembled WGS sequence"/>
</dbReference>
<comment type="caution">
    <text evidence="2">The sequence shown here is derived from an EMBL/GenBank/DDBJ whole genome shotgun (WGS) entry which is preliminary data.</text>
</comment>
<organism evidence="2 3">
    <name type="scientific">Bacteroides uniformis</name>
    <dbReference type="NCBI Taxonomy" id="820"/>
    <lineage>
        <taxon>Bacteria</taxon>
        <taxon>Pseudomonadati</taxon>
        <taxon>Bacteroidota</taxon>
        <taxon>Bacteroidia</taxon>
        <taxon>Bacteroidales</taxon>
        <taxon>Bacteroidaceae</taxon>
        <taxon>Bacteroides</taxon>
    </lineage>
</organism>
<dbReference type="EMBL" id="JAFBJK010000003">
    <property type="protein sequence ID" value="MBT8726976.1"/>
    <property type="molecule type" value="Genomic_DNA"/>
</dbReference>
<proteinExistence type="predicted"/>
<sequence>MEETERNLREKIEQEAKNTLKKNMWEGYANDILTGLQKNPGVQPDRPIWELVQNARDVAYENKKTKIVFIRKQDHFVFQHNGQPFTRTTLQSLILQTSSKVREDIIQVGQYGTGFLTTHKFGLDFRLSGSLSLLGGLKFYNFSGRDFIIKRSAQDKVKLSDDLDATIAKTQQWGLDLNFLEDNPRRETIFEYQHNFNAERENTKIAIKEAPKLVPYVLALNKHIESISFIDEVEGAKEESFTFQNEEIYDNLENLRVYETTILHSQSGQKDKIISLFLLKSLRCLEEKTGESKFTIILPFKKISEGLKVFNFDNSIPRLYLYLPLLGSKDWGVTFYFIVLALPAIRILVIPLC</sequence>
<evidence type="ECO:0000313" key="2">
    <source>
        <dbReference type="EMBL" id="MBT8726976.1"/>
    </source>
</evidence>